<evidence type="ECO:0000313" key="3">
    <source>
        <dbReference type="EMBL" id="WPC22654.1"/>
    </source>
</evidence>
<protein>
    <submittedName>
        <fullName evidence="3">DUF3899 domain-containing protein</fullName>
    </submittedName>
</protein>
<feature type="transmembrane region" description="Helical" evidence="1">
    <location>
        <begin position="12"/>
        <end position="34"/>
    </location>
</feature>
<gene>
    <name evidence="3" type="ORF">N6G96_09275</name>
</gene>
<feature type="transmembrane region" description="Helical" evidence="1">
    <location>
        <begin position="78"/>
        <end position="97"/>
    </location>
</feature>
<dbReference type="Proteomes" id="UP001302696">
    <property type="component" value="Chromosome"/>
</dbReference>
<dbReference type="RefSeq" id="WP_320532097.1">
    <property type="nucleotide sequence ID" value="NZ_CP104768.1"/>
</dbReference>
<keyword evidence="1" id="KW-0472">Membrane</keyword>
<evidence type="ECO:0000313" key="4">
    <source>
        <dbReference type="Proteomes" id="UP001302696"/>
    </source>
</evidence>
<organism evidence="3 4">
    <name type="scientific">Pediococcus inopinatus</name>
    <dbReference type="NCBI Taxonomy" id="114090"/>
    <lineage>
        <taxon>Bacteria</taxon>
        <taxon>Bacillati</taxon>
        <taxon>Bacillota</taxon>
        <taxon>Bacilli</taxon>
        <taxon>Lactobacillales</taxon>
        <taxon>Lactobacillaceae</taxon>
        <taxon>Pediococcus</taxon>
    </lineage>
</organism>
<accession>A0ABZ0Q8I3</accession>
<keyword evidence="4" id="KW-1185">Reference proteome</keyword>
<keyword evidence="1" id="KW-1133">Transmembrane helix</keyword>
<dbReference type="EMBL" id="CP104778">
    <property type="protein sequence ID" value="WPC22654.1"/>
    <property type="molecule type" value="Genomic_DNA"/>
</dbReference>
<keyword evidence="1" id="KW-0812">Transmembrane</keyword>
<feature type="domain" description="DUF3899" evidence="2">
    <location>
        <begin position="15"/>
        <end position="96"/>
    </location>
</feature>
<evidence type="ECO:0000256" key="1">
    <source>
        <dbReference type="SAM" id="Phobius"/>
    </source>
</evidence>
<proteinExistence type="predicted"/>
<evidence type="ECO:0000259" key="2">
    <source>
        <dbReference type="Pfam" id="PF13038"/>
    </source>
</evidence>
<reference evidence="4" key="1">
    <citation type="submission" date="2024-06" db="EMBL/GenBank/DDBJ databases">
        <authorList>
            <person name="Chang H.C."/>
            <person name="Mun S.Y."/>
        </authorList>
    </citation>
    <scope>NUCLEOTIDE SEQUENCE [LARGE SCALE GENOMIC DNA]</scope>
    <source>
        <strain evidence="4">KT1</strain>
    </source>
</reference>
<dbReference type="InterPro" id="IPR025007">
    <property type="entry name" value="DUF3899"/>
</dbReference>
<name>A0ABZ0Q8I3_9LACO</name>
<dbReference type="Pfam" id="PF13038">
    <property type="entry name" value="DUF3899"/>
    <property type="match status" value="1"/>
</dbReference>
<sequence>MLIDWVFVRNIIVVSNHFFMAGLLLLLIGIFFVLERGHLFTGWFRRSAKGEDEADRKKIDVHKVGREKNSPIVITKPAHYFLNIGGFTIVVSVLISLF</sequence>